<evidence type="ECO:0000313" key="6">
    <source>
        <dbReference type="EMBL" id="KAB2603219.1"/>
    </source>
</evidence>
<dbReference type="Gene3D" id="1.10.405.10">
    <property type="entry name" value="Guanine Nucleotide Dissociation Inhibitor, domain 1"/>
    <property type="match status" value="1"/>
</dbReference>
<dbReference type="PIRSF" id="PIRSF016550">
    <property type="entry name" value="Rab_ger_ger_transf_A_euk"/>
    <property type="match status" value="1"/>
</dbReference>
<keyword evidence="4 5" id="KW-0963">Cytoplasm</keyword>
<dbReference type="PRINTS" id="PR00891">
    <property type="entry name" value="RABGDIREP"/>
</dbReference>
<dbReference type="GO" id="GO:0005829">
    <property type="term" value="C:cytosol"/>
    <property type="evidence" value="ECO:0007669"/>
    <property type="project" value="TreeGrafter"/>
</dbReference>
<evidence type="ECO:0000313" key="7">
    <source>
        <dbReference type="Proteomes" id="UP000327157"/>
    </source>
</evidence>
<dbReference type="GO" id="GO:0005092">
    <property type="term" value="F:GDP-dissociation inhibitor activity"/>
    <property type="evidence" value="ECO:0007669"/>
    <property type="project" value="InterPro"/>
</dbReference>
<reference evidence="6 7" key="3">
    <citation type="submission" date="2019-11" db="EMBL/GenBank/DDBJ databases">
        <title>A de novo genome assembly of a pear dwarfing rootstock.</title>
        <authorList>
            <person name="Wang F."/>
            <person name="Wang J."/>
            <person name="Li S."/>
            <person name="Zhang Y."/>
            <person name="Fang M."/>
            <person name="Ma L."/>
            <person name="Zhao Y."/>
            <person name="Jiang S."/>
        </authorList>
    </citation>
    <scope>NUCLEOTIDE SEQUENCE [LARGE SCALE GENOMIC DNA]</scope>
    <source>
        <strain evidence="6">S2</strain>
        <tissue evidence="6">Leaf</tissue>
    </source>
</reference>
<proteinExistence type="inferred from homology"/>
<dbReference type="EMBL" id="SMOL01000695">
    <property type="protein sequence ID" value="KAB2603219.1"/>
    <property type="molecule type" value="Genomic_DNA"/>
</dbReference>
<dbReference type="GO" id="GO:0005096">
    <property type="term" value="F:GTPase activator activity"/>
    <property type="evidence" value="ECO:0007669"/>
    <property type="project" value="UniProtKB-UniRule"/>
</dbReference>
<dbReference type="PANTHER" id="PTHR11787:SF4">
    <property type="entry name" value="CHM, RAB ESCORT PROTEIN 1"/>
    <property type="match status" value="1"/>
</dbReference>
<name>A0A5N5FJA4_9ROSA</name>
<dbReference type="AlphaFoldDB" id="A0A5N5FJA4"/>
<evidence type="ECO:0000256" key="2">
    <source>
        <dbReference type="ARBA" id="ARBA00005593"/>
    </source>
</evidence>
<comment type="subcellular location">
    <subcellularLocation>
        <location evidence="1 5">Cytoplasm</location>
    </subcellularLocation>
</comment>
<accession>A0A5N5FJA4</accession>
<dbReference type="Proteomes" id="UP000327157">
    <property type="component" value="Chromosome 10"/>
</dbReference>
<dbReference type="GO" id="GO:0005968">
    <property type="term" value="C:Rab-protein geranylgeranyltransferase complex"/>
    <property type="evidence" value="ECO:0007669"/>
    <property type="project" value="UniProtKB-UniRule"/>
</dbReference>
<evidence type="ECO:0000256" key="4">
    <source>
        <dbReference type="ARBA" id="ARBA00022490"/>
    </source>
</evidence>
<keyword evidence="3 5" id="KW-0343">GTPase activation</keyword>
<evidence type="ECO:0000256" key="1">
    <source>
        <dbReference type="ARBA" id="ARBA00004496"/>
    </source>
</evidence>
<dbReference type="GO" id="GO:0006886">
    <property type="term" value="P:intracellular protein transport"/>
    <property type="evidence" value="ECO:0007669"/>
    <property type="project" value="InterPro"/>
</dbReference>
<dbReference type="SUPFAM" id="SSF51905">
    <property type="entry name" value="FAD/NAD(P)-binding domain"/>
    <property type="match status" value="1"/>
</dbReference>
<dbReference type="GO" id="GO:0007264">
    <property type="term" value="P:small GTPase-mediated signal transduction"/>
    <property type="evidence" value="ECO:0007669"/>
    <property type="project" value="UniProtKB-UniRule"/>
</dbReference>
<dbReference type="GO" id="GO:0016740">
    <property type="term" value="F:transferase activity"/>
    <property type="evidence" value="ECO:0007669"/>
    <property type="project" value="UniProtKB-KW"/>
</dbReference>
<keyword evidence="7" id="KW-1185">Reference proteome</keyword>
<dbReference type="PANTHER" id="PTHR11787">
    <property type="entry name" value="RAB GDP-DISSOCIATION INHIBITOR"/>
    <property type="match status" value="1"/>
</dbReference>
<protein>
    <recommendedName>
        <fullName evidence="5">Rab escort protein 1</fullName>
    </recommendedName>
</protein>
<dbReference type="OrthoDB" id="9446342at2759"/>
<gene>
    <name evidence="6" type="ORF">D8674_004224</name>
</gene>
<evidence type="ECO:0000256" key="3">
    <source>
        <dbReference type="ARBA" id="ARBA00022468"/>
    </source>
</evidence>
<comment type="similarity">
    <text evidence="2 5">Belongs to the Rab GDI family.</text>
</comment>
<keyword evidence="6" id="KW-0808">Transferase</keyword>
<dbReference type="GO" id="GO:0016192">
    <property type="term" value="P:vesicle-mediated transport"/>
    <property type="evidence" value="ECO:0007669"/>
    <property type="project" value="TreeGrafter"/>
</dbReference>
<reference evidence="6 7" key="1">
    <citation type="submission" date="2019-09" db="EMBL/GenBank/DDBJ databases">
        <authorList>
            <person name="Ou C."/>
        </authorList>
    </citation>
    <scope>NUCLEOTIDE SEQUENCE [LARGE SCALE GENOMIC DNA]</scope>
    <source>
        <strain evidence="6">S2</strain>
        <tissue evidence="6">Leaf</tissue>
    </source>
</reference>
<dbReference type="InterPro" id="IPR018203">
    <property type="entry name" value="GDP_dissociation_inhibitor"/>
</dbReference>
<dbReference type="InterPro" id="IPR036188">
    <property type="entry name" value="FAD/NAD-bd_sf"/>
</dbReference>
<comment type="caution">
    <text evidence="6">The sequence shown here is derived from an EMBL/GenBank/DDBJ whole genome shotgun (WGS) entry which is preliminary data.</text>
</comment>
<dbReference type="Gene3D" id="3.50.50.60">
    <property type="entry name" value="FAD/NAD(P)-binding domain"/>
    <property type="match status" value="1"/>
</dbReference>
<dbReference type="Gene3D" id="3.30.519.10">
    <property type="entry name" value="Guanine Nucleotide Dissociation Inhibitor, domain 2"/>
    <property type="match status" value="1"/>
</dbReference>
<dbReference type="Pfam" id="PF00996">
    <property type="entry name" value="GDI"/>
    <property type="match status" value="2"/>
</dbReference>
<sequence>MTTFSSDDPIEPATFDLIIIGTGLPGSVIAAAASAAGKTVLQLDPYNSYGSHFASLHLNDFTSFIHSHATPSSTASSNSTPTSIDHDYTVLDLNPRLLYSNIEIATYAPEILAKHHPKRFTIDLGGPRVFFCADKAIDLILKSGVYHEVKSIDANFIFDGKGQLWNVPDSRGAIFKDKSLSLIEKNKLMKFFKLVWQHLAASDGGDEGSQNSESSKILEEDLESPFVDFLKRMQLPHKIKSIILYAIAMVDYDQDNLEFCKSILKTREGIERLALYQKSRLTNAPEAMIYPKYGHGDLSYAICRRAAVKGCVYAERVPVSVLMDKHSEQYKGVRLSTGQDLFSHHLVLDPTFKFPLPPASSPPDLSTSLKDDKGKVARGICITTSSMKPDISNCFLVYPPGCLYPEQHTSIRAIQIAGSSAEVCPKGMFVLYFSALCDDAEQGKRSLHAAMNALLTLPVSGNRHGSAVHSEDAEIKPTLVWSTLYIQELIMDQHEYFISTPMPDGNLNYNDLIDATAEIFHRIYPDEEFFPLTSSARSLEDDCGVVLEN</sequence>
<organism evidence="6 7">
    <name type="scientific">Pyrus ussuriensis x Pyrus communis</name>
    <dbReference type="NCBI Taxonomy" id="2448454"/>
    <lineage>
        <taxon>Eukaryota</taxon>
        <taxon>Viridiplantae</taxon>
        <taxon>Streptophyta</taxon>
        <taxon>Embryophyta</taxon>
        <taxon>Tracheophyta</taxon>
        <taxon>Spermatophyta</taxon>
        <taxon>Magnoliopsida</taxon>
        <taxon>eudicotyledons</taxon>
        <taxon>Gunneridae</taxon>
        <taxon>Pentapetalae</taxon>
        <taxon>rosids</taxon>
        <taxon>fabids</taxon>
        <taxon>Rosales</taxon>
        <taxon>Rosaceae</taxon>
        <taxon>Amygdaloideae</taxon>
        <taxon>Maleae</taxon>
        <taxon>Pyrus</taxon>
    </lineage>
</organism>
<reference evidence="7" key="2">
    <citation type="submission" date="2019-10" db="EMBL/GenBank/DDBJ databases">
        <title>A de novo genome assembly of a pear dwarfing rootstock.</title>
        <authorList>
            <person name="Wang F."/>
            <person name="Wang J."/>
            <person name="Li S."/>
            <person name="Zhang Y."/>
            <person name="Fang M."/>
            <person name="Ma L."/>
            <person name="Zhao Y."/>
            <person name="Jiang S."/>
        </authorList>
    </citation>
    <scope>NUCLEOTIDE SEQUENCE [LARGE SCALE GENOMIC DNA]</scope>
</reference>
<comment type="function">
    <text evidence="5">Substrate-binding subunit of the Rab geranylgeranyltransferase (GGTase) complex. Binds unprenylated Rab proteins.</text>
</comment>
<evidence type="ECO:0000256" key="5">
    <source>
        <dbReference type="PIRNR" id="PIRNR016550"/>
    </source>
</evidence>
<dbReference type="InterPro" id="IPR001738">
    <property type="entry name" value="Rab_escort"/>
</dbReference>
<dbReference type="GO" id="GO:0005634">
    <property type="term" value="C:nucleus"/>
    <property type="evidence" value="ECO:0007669"/>
    <property type="project" value="TreeGrafter"/>
</dbReference>